<protein>
    <submittedName>
        <fullName evidence="1">Uncharacterized protein</fullName>
    </submittedName>
</protein>
<sequence>MAILFCMTCAWRRMSFMLRMGLSLHIQVVTAYSGGAEVRRAPPLCGQAAGFRRTGC</sequence>
<reference evidence="1" key="1">
    <citation type="submission" date="2016-08" db="EMBL/GenBank/DDBJ databases">
        <authorList>
            <person name="Seilhamer J.J."/>
        </authorList>
    </citation>
    <scope>NUCLEOTIDE SEQUENCE</scope>
    <source>
        <strain evidence="1">86-1</strain>
    </source>
</reference>
<accession>A0A212L424</accession>
<gene>
    <name evidence="1" type="ORF">KL86DES1_20468</name>
</gene>
<evidence type="ECO:0000313" key="1">
    <source>
        <dbReference type="EMBL" id="SCM72217.1"/>
    </source>
</evidence>
<dbReference type="EMBL" id="FMJC01000002">
    <property type="protein sequence ID" value="SCM72217.1"/>
    <property type="molecule type" value="Genomic_DNA"/>
</dbReference>
<proteinExistence type="predicted"/>
<organism evidence="1">
    <name type="scientific">uncultured Desulfovibrio sp</name>
    <dbReference type="NCBI Taxonomy" id="167968"/>
    <lineage>
        <taxon>Bacteria</taxon>
        <taxon>Pseudomonadati</taxon>
        <taxon>Thermodesulfobacteriota</taxon>
        <taxon>Desulfovibrionia</taxon>
        <taxon>Desulfovibrionales</taxon>
        <taxon>Desulfovibrionaceae</taxon>
        <taxon>Desulfovibrio</taxon>
        <taxon>environmental samples</taxon>
    </lineage>
</organism>
<dbReference type="AlphaFoldDB" id="A0A212L424"/>
<name>A0A212L424_9BACT</name>